<evidence type="ECO:0000313" key="3">
    <source>
        <dbReference type="EMBL" id="OSD08301.1"/>
    </source>
</evidence>
<feature type="transmembrane region" description="Helical" evidence="2">
    <location>
        <begin position="214"/>
        <end position="236"/>
    </location>
</feature>
<dbReference type="EMBL" id="KZ084086">
    <property type="protein sequence ID" value="OSD08301.1"/>
    <property type="molecule type" value="Genomic_DNA"/>
</dbReference>
<dbReference type="STRING" id="1353009.A0A1Y2J760"/>
<dbReference type="OrthoDB" id="2743253at2759"/>
<sequence length="319" mass="34992">MAEISRIPLVLYIPSPPDDLPASPITPNDPPSTHPPAFPPTARISRRSTIKRFIFLQPRPQVSDEDVERGLGTMEMLDAQAQWEANWAPAAYPFIRLPDNLATCAICREDFEAPKRVNDVTSPTEEVHEMTAVPSPGTVIPRAAMNESCVRIELPHATDVAAIQLVDAETTPTASWRRIVTPWDSIRMVVVYTGDIVGALNGNASKRCLMASEVLFVVQSAGLVIVTLVLTAQGITQKSPLPGLEGLNEFGACRQLAVVNLLWLGRTALMSYLLVWAHVMRRRWRNKRATDANRPLASTVPGLDARLPCSLGSINLHTK</sequence>
<accession>A0A1Y2J760</accession>
<reference evidence="3 4" key="1">
    <citation type="journal article" date="2015" name="Biotechnol. Biofuels">
        <title>Enhanced degradation of softwood versus hardwood by the white-rot fungus Pycnoporus coccineus.</title>
        <authorList>
            <person name="Couturier M."/>
            <person name="Navarro D."/>
            <person name="Chevret D."/>
            <person name="Henrissat B."/>
            <person name="Piumi F."/>
            <person name="Ruiz-Duenas F.J."/>
            <person name="Martinez A.T."/>
            <person name="Grigoriev I.V."/>
            <person name="Riley R."/>
            <person name="Lipzen A."/>
            <person name="Berrin J.G."/>
            <person name="Master E.R."/>
            <person name="Rosso M.N."/>
        </authorList>
    </citation>
    <scope>NUCLEOTIDE SEQUENCE [LARGE SCALE GENOMIC DNA]</scope>
    <source>
        <strain evidence="3 4">BRFM310</strain>
    </source>
</reference>
<protein>
    <submittedName>
        <fullName evidence="3">Uncharacterized protein</fullName>
    </submittedName>
</protein>
<name>A0A1Y2J760_TRAC3</name>
<feature type="compositionally biased region" description="Pro residues" evidence="1">
    <location>
        <begin position="27"/>
        <end position="39"/>
    </location>
</feature>
<gene>
    <name evidence="3" type="ORF">PYCCODRAFT_1462561</name>
</gene>
<dbReference type="AlphaFoldDB" id="A0A1Y2J760"/>
<feature type="region of interest" description="Disordered" evidence="1">
    <location>
        <begin position="18"/>
        <end position="42"/>
    </location>
</feature>
<evidence type="ECO:0000256" key="2">
    <source>
        <dbReference type="SAM" id="Phobius"/>
    </source>
</evidence>
<evidence type="ECO:0000313" key="4">
    <source>
        <dbReference type="Proteomes" id="UP000193067"/>
    </source>
</evidence>
<keyword evidence="4" id="KW-1185">Reference proteome</keyword>
<keyword evidence="2" id="KW-0472">Membrane</keyword>
<keyword evidence="2" id="KW-0812">Transmembrane</keyword>
<keyword evidence="2" id="KW-1133">Transmembrane helix</keyword>
<evidence type="ECO:0000256" key="1">
    <source>
        <dbReference type="SAM" id="MobiDB-lite"/>
    </source>
</evidence>
<proteinExistence type="predicted"/>
<dbReference type="Proteomes" id="UP000193067">
    <property type="component" value="Unassembled WGS sequence"/>
</dbReference>
<feature type="transmembrane region" description="Helical" evidence="2">
    <location>
        <begin position="256"/>
        <end position="279"/>
    </location>
</feature>
<organism evidence="3 4">
    <name type="scientific">Trametes coccinea (strain BRFM310)</name>
    <name type="common">Pycnoporus coccineus</name>
    <dbReference type="NCBI Taxonomy" id="1353009"/>
    <lineage>
        <taxon>Eukaryota</taxon>
        <taxon>Fungi</taxon>
        <taxon>Dikarya</taxon>
        <taxon>Basidiomycota</taxon>
        <taxon>Agaricomycotina</taxon>
        <taxon>Agaricomycetes</taxon>
        <taxon>Polyporales</taxon>
        <taxon>Polyporaceae</taxon>
        <taxon>Trametes</taxon>
    </lineage>
</organism>